<comment type="caution">
    <text evidence="1">The sequence shown here is derived from an EMBL/GenBank/DDBJ whole genome shotgun (WGS) entry which is preliminary data.</text>
</comment>
<sequence>MSVVPSANDSSTSRSDTALEFAKQFATALVMHENSRAICREISNATTVERIHDIISSRNVDTLRAECVADRSGSQDTSVVKNVLFVGIKHDPDAETSEVPGACGRMLEQYPNLTVISENCPGYAHNTSEDATIDGMDDQFRSEPDRVVFVDIRQANVMGAVQTPLMYRTLMLGKIASAPYSEVAQKELKDAMIALISGAHDSISCLIASCDPDTPREKRRVPADGYAISNLLLKYDDELGNRWSNEWIQSIHENIKQKLRAYTNMCKCIDNLLEYLLKVVRSEDFFKGGSREATRKQVMGKFVNEFGSYLTDVYEKLKEYTNSIDPENDMKFLEDESAFMKMFKVHERFQPNNDQEVKYLNEVFRTLREVDVAQISDKDTTQVTWKRLLMWMYFVIFHISRIHEDDGPGENIFAEWLSHGAIDLMDGFIVRAILTANTENVLVVVGTTHVDSVTSLLKKTDKKVV</sequence>
<keyword evidence="2" id="KW-1185">Reference proteome</keyword>
<name>A0AAE0ENN9_9CHLO</name>
<reference evidence="1 2" key="1">
    <citation type="journal article" date="2015" name="Genome Biol. Evol.">
        <title>Comparative Genomics of a Bacterivorous Green Alga Reveals Evolutionary Causalities and Consequences of Phago-Mixotrophic Mode of Nutrition.</title>
        <authorList>
            <person name="Burns J.A."/>
            <person name="Paasch A."/>
            <person name="Narechania A."/>
            <person name="Kim E."/>
        </authorList>
    </citation>
    <scope>NUCLEOTIDE SEQUENCE [LARGE SCALE GENOMIC DNA]</scope>
    <source>
        <strain evidence="1 2">PLY_AMNH</strain>
    </source>
</reference>
<accession>A0AAE0ENN9</accession>
<gene>
    <name evidence="1" type="ORF">CYMTET_55174</name>
</gene>
<dbReference type="AlphaFoldDB" id="A0AAE0ENN9"/>
<dbReference type="EMBL" id="LGRX02035483">
    <property type="protein sequence ID" value="KAK3234624.1"/>
    <property type="molecule type" value="Genomic_DNA"/>
</dbReference>
<dbReference type="Proteomes" id="UP001190700">
    <property type="component" value="Unassembled WGS sequence"/>
</dbReference>
<evidence type="ECO:0000313" key="1">
    <source>
        <dbReference type="EMBL" id="KAK3234624.1"/>
    </source>
</evidence>
<organism evidence="1 2">
    <name type="scientific">Cymbomonas tetramitiformis</name>
    <dbReference type="NCBI Taxonomy" id="36881"/>
    <lineage>
        <taxon>Eukaryota</taxon>
        <taxon>Viridiplantae</taxon>
        <taxon>Chlorophyta</taxon>
        <taxon>Pyramimonadophyceae</taxon>
        <taxon>Pyramimonadales</taxon>
        <taxon>Pyramimonadaceae</taxon>
        <taxon>Cymbomonas</taxon>
    </lineage>
</organism>
<evidence type="ECO:0000313" key="2">
    <source>
        <dbReference type="Proteomes" id="UP001190700"/>
    </source>
</evidence>
<proteinExistence type="predicted"/>
<protein>
    <submittedName>
        <fullName evidence="1">Uncharacterized protein</fullName>
    </submittedName>
</protein>